<dbReference type="PANTHER" id="PTHR11786">
    <property type="entry name" value="N-HYDROXYARYLAMINE O-ACETYLTRANSFERASE"/>
    <property type="match status" value="1"/>
</dbReference>
<evidence type="ECO:0000313" key="4">
    <source>
        <dbReference type="Proteomes" id="UP000076744"/>
    </source>
</evidence>
<dbReference type="SUPFAM" id="SSF54001">
    <property type="entry name" value="Cysteine proteinases"/>
    <property type="match status" value="1"/>
</dbReference>
<dbReference type="AlphaFoldDB" id="A0A162JDQ8"/>
<keyword evidence="2 3" id="KW-0808">Transferase</keyword>
<dbReference type="EMBL" id="AZHB01000007">
    <property type="protein sequence ID" value="OAA67442.1"/>
    <property type="molecule type" value="Genomic_DNA"/>
</dbReference>
<comment type="caution">
    <text evidence="3">The sequence shown here is derived from an EMBL/GenBank/DDBJ whole genome shotgun (WGS) entry which is preliminary data.</text>
</comment>
<dbReference type="InterPro" id="IPR001447">
    <property type="entry name" value="Arylamine_N-AcTrfase"/>
</dbReference>
<reference evidence="3 4" key="1">
    <citation type="journal article" date="2016" name="Genome Biol. Evol.">
        <title>Divergent and convergent evolution of fungal pathogenicity.</title>
        <authorList>
            <person name="Shang Y."/>
            <person name="Xiao G."/>
            <person name="Zheng P."/>
            <person name="Cen K."/>
            <person name="Zhan S."/>
            <person name="Wang C."/>
        </authorList>
    </citation>
    <scope>NUCLEOTIDE SEQUENCE [LARGE SCALE GENOMIC DNA]</scope>
    <source>
        <strain evidence="3 4">ARSEF 2679</strain>
    </source>
</reference>
<dbReference type="GeneID" id="30019910"/>
<comment type="similarity">
    <text evidence="1 2">Belongs to the arylamine N-acetyltransferase family.</text>
</comment>
<keyword evidence="4" id="KW-1185">Reference proteome</keyword>
<dbReference type="Proteomes" id="UP000076744">
    <property type="component" value="Unassembled WGS sequence"/>
</dbReference>
<dbReference type="Gene3D" id="3.30.2140.20">
    <property type="match status" value="1"/>
</dbReference>
<dbReference type="GO" id="GO:0016407">
    <property type="term" value="F:acetyltransferase activity"/>
    <property type="evidence" value="ECO:0007669"/>
    <property type="project" value="InterPro"/>
</dbReference>
<dbReference type="PRINTS" id="PR01543">
    <property type="entry name" value="ANATRNSFRASE"/>
</dbReference>
<evidence type="ECO:0000313" key="3">
    <source>
        <dbReference type="EMBL" id="OAA67442.1"/>
    </source>
</evidence>
<sequence length="302" mass="33843">MFAYNTEQLDRYFSLISLTNWKTLLDHDVHGFFDQMIKGQLAHITYNTLSLHYMADKVVTLDPELLFDKIVDRERGGYCFELNVLLIHVIRSLGFEAMAVGCRMREKNSTSEGIDRWRTTSHMAIVVLIHGERFLVDVGCGLKSPATPLRLQSGLDAESGLTGQTLRMDLKPLAPTAVSQPVWIYSMRFGGEDASWMEVYAFADAEYLPSDFDVLNYYTVHASALTRIVAVQSLFFEDGASGTLSLVNANVTRNISGEDEPVTVLQSERERAEALERYFGIKLSSEELDAMKGSAYALPISD</sequence>
<evidence type="ECO:0000256" key="2">
    <source>
        <dbReference type="RuleBase" id="RU003452"/>
    </source>
</evidence>
<dbReference type="RefSeq" id="XP_018705431.1">
    <property type="nucleotide sequence ID" value="XM_018847224.1"/>
</dbReference>
<accession>A0A162JDQ8</accession>
<gene>
    <name evidence="3" type="ORF">ISF_03618</name>
</gene>
<evidence type="ECO:0000256" key="1">
    <source>
        <dbReference type="ARBA" id="ARBA00006547"/>
    </source>
</evidence>
<dbReference type="PANTHER" id="PTHR11786:SF0">
    <property type="entry name" value="ARYLAMINE N-ACETYLTRANSFERASE 4-RELATED"/>
    <property type="match status" value="1"/>
</dbReference>
<organism evidence="3 4">
    <name type="scientific">Cordyceps fumosorosea (strain ARSEF 2679)</name>
    <name type="common">Isaria fumosorosea</name>
    <dbReference type="NCBI Taxonomy" id="1081104"/>
    <lineage>
        <taxon>Eukaryota</taxon>
        <taxon>Fungi</taxon>
        <taxon>Dikarya</taxon>
        <taxon>Ascomycota</taxon>
        <taxon>Pezizomycotina</taxon>
        <taxon>Sordariomycetes</taxon>
        <taxon>Hypocreomycetidae</taxon>
        <taxon>Hypocreales</taxon>
        <taxon>Cordycipitaceae</taxon>
        <taxon>Cordyceps</taxon>
    </lineage>
</organism>
<protein>
    <submittedName>
        <fullName evidence="3">Arylamine N-acetyltransferase 1</fullName>
    </submittedName>
</protein>
<dbReference type="InterPro" id="IPR038765">
    <property type="entry name" value="Papain-like_cys_pep_sf"/>
</dbReference>
<dbReference type="STRING" id="1081104.A0A162JDQ8"/>
<dbReference type="InterPro" id="IPR053710">
    <property type="entry name" value="Arylamine_NAT_domain_sf"/>
</dbReference>
<dbReference type="Pfam" id="PF00797">
    <property type="entry name" value="Acetyltransf_2"/>
    <property type="match status" value="1"/>
</dbReference>
<proteinExistence type="inferred from homology"/>
<keyword evidence="2" id="KW-0012">Acyltransferase</keyword>
<name>A0A162JDQ8_CORFA</name>
<dbReference type="OrthoDB" id="10260017at2759"/>